<organism evidence="1 2">
    <name type="scientific">Linum trigynum</name>
    <dbReference type="NCBI Taxonomy" id="586398"/>
    <lineage>
        <taxon>Eukaryota</taxon>
        <taxon>Viridiplantae</taxon>
        <taxon>Streptophyta</taxon>
        <taxon>Embryophyta</taxon>
        <taxon>Tracheophyta</taxon>
        <taxon>Spermatophyta</taxon>
        <taxon>Magnoliopsida</taxon>
        <taxon>eudicotyledons</taxon>
        <taxon>Gunneridae</taxon>
        <taxon>Pentapetalae</taxon>
        <taxon>rosids</taxon>
        <taxon>fabids</taxon>
        <taxon>Malpighiales</taxon>
        <taxon>Linaceae</taxon>
        <taxon>Linum</taxon>
    </lineage>
</organism>
<evidence type="ECO:0000313" key="2">
    <source>
        <dbReference type="Proteomes" id="UP001497516"/>
    </source>
</evidence>
<evidence type="ECO:0000313" key="1">
    <source>
        <dbReference type="EMBL" id="CAL1381167.1"/>
    </source>
</evidence>
<name>A0AAV2E5Q5_9ROSI</name>
<dbReference type="EMBL" id="OZ034817">
    <property type="protein sequence ID" value="CAL1381167.1"/>
    <property type="molecule type" value="Genomic_DNA"/>
</dbReference>
<proteinExistence type="predicted"/>
<gene>
    <name evidence="1" type="ORF">LTRI10_LOCUS22567</name>
</gene>
<dbReference type="AlphaFoldDB" id="A0AAV2E5Q5"/>
<protein>
    <submittedName>
        <fullName evidence="1">Uncharacterized protein</fullName>
    </submittedName>
</protein>
<accession>A0AAV2E5Q5</accession>
<sequence>MKRQSLHNLLKKGTNVTITSTGPIDFLNSHHNITFKTDERNPQPQAPAYSLSKGKHLSHQRINNAWKLNPFSQEDLPCLVQENHPSGRMRLTLNLPIPPIDYRGRVYHPGG</sequence>
<keyword evidence="2" id="KW-1185">Reference proteome</keyword>
<dbReference type="Proteomes" id="UP001497516">
    <property type="component" value="Chromosome 4"/>
</dbReference>
<reference evidence="1 2" key="1">
    <citation type="submission" date="2024-04" db="EMBL/GenBank/DDBJ databases">
        <authorList>
            <person name="Fracassetti M."/>
        </authorList>
    </citation>
    <scope>NUCLEOTIDE SEQUENCE [LARGE SCALE GENOMIC DNA]</scope>
</reference>